<dbReference type="RefSeq" id="WP_132672978.1">
    <property type="nucleotide sequence ID" value="NZ_SMKS01000006.1"/>
</dbReference>
<proteinExistence type="predicted"/>
<organism evidence="1 2">
    <name type="scientific">Saccharopolyspora terrae</name>
    <dbReference type="NCBI Taxonomy" id="2530384"/>
    <lineage>
        <taxon>Bacteria</taxon>
        <taxon>Bacillati</taxon>
        <taxon>Actinomycetota</taxon>
        <taxon>Actinomycetes</taxon>
        <taxon>Pseudonocardiales</taxon>
        <taxon>Pseudonocardiaceae</taxon>
        <taxon>Saccharopolyspora</taxon>
    </lineage>
</organism>
<reference evidence="1 2" key="1">
    <citation type="submission" date="2019-03" db="EMBL/GenBank/DDBJ databases">
        <title>Draft genome sequences of novel Actinobacteria.</title>
        <authorList>
            <person name="Sahin N."/>
            <person name="Ay H."/>
            <person name="Saygin H."/>
        </authorList>
    </citation>
    <scope>NUCLEOTIDE SEQUENCE [LARGE SCALE GENOMIC DNA]</scope>
    <source>
        <strain evidence="1 2">16K309</strain>
    </source>
</reference>
<dbReference type="InterPro" id="IPR036410">
    <property type="entry name" value="HSP_DnaJ_Cys-rich_dom_sf"/>
</dbReference>
<dbReference type="AlphaFoldDB" id="A0A4R4VRJ5"/>
<dbReference type="SUPFAM" id="SSF57938">
    <property type="entry name" value="DnaJ/Hsp40 cysteine-rich domain"/>
    <property type="match status" value="1"/>
</dbReference>
<dbReference type="EMBL" id="SMKS01000006">
    <property type="protein sequence ID" value="TDD08588.1"/>
    <property type="molecule type" value="Genomic_DNA"/>
</dbReference>
<sequence>MTPADSASTVLFLALVLVTFGYVVACWFWPFKACRTCRGTGKLRSPFLRAIRLCPPCSGTGLRLRDGRRVINAARRIHRANHHRH</sequence>
<evidence type="ECO:0000313" key="2">
    <source>
        <dbReference type="Proteomes" id="UP000295674"/>
    </source>
</evidence>
<keyword evidence="2" id="KW-1185">Reference proteome</keyword>
<name>A0A4R4VRJ5_9PSEU</name>
<protein>
    <submittedName>
        <fullName evidence="1">Uncharacterized protein</fullName>
    </submittedName>
</protein>
<accession>A0A4R4VRJ5</accession>
<comment type="caution">
    <text evidence="1">The sequence shown here is derived from an EMBL/GenBank/DDBJ whole genome shotgun (WGS) entry which is preliminary data.</text>
</comment>
<dbReference type="Proteomes" id="UP000295674">
    <property type="component" value="Unassembled WGS sequence"/>
</dbReference>
<dbReference type="OrthoDB" id="3482657at2"/>
<evidence type="ECO:0000313" key="1">
    <source>
        <dbReference type="EMBL" id="TDD08588.1"/>
    </source>
</evidence>
<gene>
    <name evidence="1" type="ORF">E1181_06460</name>
</gene>